<keyword evidence="3" id="KW-1185">Reference proteome</keyword>
<dbReference type="AlphaFoldDB" id="A0AAE0ZS22"/>
<comment type="caution">
    <text evidence="2">The sequence shown here is derived from an EMBL/GenBank/DDBJ whole genome shotgun (WGS) entry which is preliminary data.</text>
</comment>
<protein>
    <submittedName>
        <fullName evidence="2">Uncharacterized protein</fullName>
    </submittedName>
</protein>
<dbReference type="EMBL" id="JAWDGP010003486">
    <property type="protein sequence ID" value="KAK3773921.1"/>
    <property type="molecule type" value="Genomic_DNA"/>
</dbReference>
<dbReference type="Proteomes" id="UP001283361">
    <property type="component" value="Unassembled WGS sequence"/>
</dbReference>
<organism evidence="2 3">
    <name type="scientific">Elysia crispata</name>
    <name type="common">lettuce slug</name>
    <dbReference type="NCBI Taxonomy" id="231223"/>
    <lineage>
        <taxon>Eukaryota</taxon>
        <taxon>Metazoa</taxon>
        <taxon>Spiralia</taxon>
        <taxon>Lophotrochozoa</taxon>
        <taxon>Mollusca</taxon>
        <taxon>Gastropoda</taxon>
        <taxon>Heterobranchia</taxon>
        <taxon>Euthyneura</taxon>
        <taxon>Panpulmonata</taxon>
        <taxon>Sacoglossa</taxon>
        <taxon>Placobranchoidea</taxon>
        <taxon>Plakobranchidae</taxon>
        <taxon>Elysia</taxon>
    </lineage>
</organism>
<feature type="compositionally biased region" description="Polar residues" evidence="1">
    <location>
        <begin position="124"/>
        <end position="141"/>
    </location>
</feature>
<proteinExistence type="predicted"/>
<sequence>MILLCLPPTGEGVSGFKVCFCSTLRAHREVLTLRSSRSYCHRPSTRVVFTIFGPRLGLETLEFSEMGHCMTSPGVCNSIRVDSRSNYCSRVRSPAISRIARNDKFDLIRALRRRLDPAPRLAPTSRNFLHHPSSSATEGGT</sequence>
<reference evidence="2" key="1">
    <citation type="journal article" date="2023" name="G3 (Bethesda)">
        <title>A reference genome for the long-term kleptoplast-retaining sea slug Elysia crispata morphotype clarki.</title>
        <authorList>
            <person name="Eastman K.E."/>
            <person name="Pendleton A.L."/>
            <person name="Shaikh M.A."/>
            <person name="Suttiyut T."/>
            <person name="Ogas R."/>
            <person name="Tomko P."/>
            <person name="Gavelis G."/>
            <person name="Widhalm J.R."/>
            <person name="Wisecaver J.H."/>
        </authorList>
    </citation>
    <scope>NUCLEOTIDE SEQUENCE</scope>
    <source>
        <strain evidence="2">ECLA1</strain>
    </source>
</reference>
<evidence type="ECO:0000256" key="1">
    <source>
        <dbReference type="SAM" id="MobiDB-lite"/>
    </source>
</evidence>
<accession>A0AAE0ZS22</accession>
<feature type="region of interest" description="Disordered" evidence="1">
    <location>
        <begin position="122"/>
        <end position="141"/>
    </location>
</feature>
<gene>
    <name evidence="2" type="ORF">RRG08_036611</name>
</gene>
<name>A0AAE0ZS22_9GAST</name>
<evidence type="ECO:0000313" key="2">
    <source>
        <dbReference type="EMBL" id="KAK3773921.1"/>
    </source>
</evidence>
<evidence type="ECO:0000313" key="3">
    <source>
        <dbReference type="Proteomes" id="UP001283361"/>
    </source>
</evidence>